<dbReference type="GO" id="GO:0050661">
    <property type="term" value="F:NADP binding"/>
    <property type="evidence" value="ECO:0007669"/>
    <property type="project" value="InterPro"/>
</dbReference>
<evidence type="ECO:0000256" key="4">
    <source>
        <dbReference type="ARBA" id="ARBA00022827"/>
    </source>
</evidence>
<dbReference type="InterPro" id="IPR051820">
    <property type="entry name" value="FAD-binding_MO"/>
</dbReference>
<comment type="cofactor">
    <cofactor evidence="1">
        <name>FAD</name>
        <dbReference type="ChEBI" id="CHEBI:57692"/>
    </cofactor>
</comment>
<dbReference type="GO" id="GO:0050660">
    <property type="term" value="F:flavin adenine dinucleotide binding"/>
    <property type="evidence" value="ECO:0007669"/>
    <property type="project" value="InterPro"/>
</dbReference>
<keyword evidence="5" id="KW-0521">NADP</keyword>
<dbReference type="FunFam" id="3.50.50.60:FF:000228">
    <property type="entry name" value="FAD-containing monooxygenase EthA"/>
    <property type="match status" value="1"/>
</dbReference>
<protein>
    <submittedName>
        <fullName evidence="8">NAD(P)/FAD-dependent oxidoreductase</fullName>
    </submittedName>
</protein>
<accession>A0A9X1YIG8</accession>
<evidence type="ECO:0000256" key="6">
    <source>
        <dbReference type="ARBA" id="ARBA00023002"/>
    </source>
</evidence>
<evidence type="ECO:0000256" key="3">
    <source>
        <dbReference type="ARBA" id="ARBA00022630"/>
    </source>
</evidence>
<dbReference type="InterPro" id="IPR020946">
    <property type="entry name" value="Flavin_mOase-like"/>
</dbReference>
<keyword evidence="7" id="KW-0503">Monooxygenase</keyword>
<keyword evidence="6" id="KW-0560">Oxidoreductase</keyword>
<dbReference type="InterPro" id="IPR036188">
    <property type="entry name" value="FAD/NAD-bd_sf"/>
</dbReference>
<keyword evidence="3" id="KW-0285">Flavoprotein</keyword>
<evidence type="ECO:0000256" key="7">
    <source>
        <dbReference type="ARBA" id="ARBA00023033"/>
    </source>
</evidence>
<keyword evidence="9" id="KW-1185">Reference proteome</keyword>
<comment type="caution">
    <text evidence="8">The sequence shown here is derived from an EMBL/GenBank/DDBJ whole genome shotgun (WGS) entry which is preliminary data.</text>
</comment>
<dbReference type="PANTHER" id="PTHR43872:SF1">
    <property type="entry name" value="MONOOXYGENASE, PUTATIVE (AFU_ORTHOLOGUE AFUA_8G02570)-RELATED"/>
    <property type="match status" value="1"/>
</dbReference>
<name>A0A9X1YIG8_9BURK</name>
<organism evidence="8 9">
    <name type="scientific">Scleromatobacter humisilvae</name>
    <dbReference type="NCBI Taxonomy" id="2897159"/>
    <lineage>
        <taxon>Bacteria</taxon>
        <taxon>Pseudomonadati</taxon>
        <taxon>Pseudomonadota</taxon>
        <taxon>Betaproteobacteria</taxon>
        <taxon>Burkholderiales</taxon>
        <taxon>Sphaerotilaceae</taxon>
        <taxon>Scleromatobacter</taxon>
    </lineage>
</organism>
<evidence type="ECO:0000313" key="8">
    <source>
        <dbReference type="EMBL" id="MCK9686924.1"/>
    </source>
</evidence>
<reference evidence="8" key="1">
    <citation type="submission" date="2021-11" db="EMBL/GenBank/DDBJ databases">
        <title>BS-T2-15 a new species belonging to the Comamonadaceae family isolated from the soil of a French oak forest.</title>
        <authorList>
            <person name="Mieszkin S."/>
            <person name="Alain K."/>
        </authorList>
    </citation>
    <scope>NUCLEOTIDE SEQUENCE</scope>
    <source>
        <strain evidence="8">BS-T2-15</strain>
    </source>
</reference>
<proteinExistence type="inferred from homology"/>
<dbReference type="Gene3D" id="3.50.50.60">
    <property type="entry name" value="FAD/NAD(P)-binding domain"/>
    <property type="match status" value="3"/>
</dbReference>
<evidence type="ECO:0000256" key="5">
    <source>
        <dbReference type="ARBA" id="ARBA00022857"/>
    </source>
</evidence>
<dbReference type="Pfam" id="PF13450">
    <property type="entry name" value="NAD_binding_8"/>
    <property type="match status" value="1"/>
</dbReference>
<sequence>MEHLDTLIIGAGLSGIGAAVHLQNDFPGRRFAILESRGAIGGTWDLFRYPGVRSDSDMYTLGYAFKPWTDPKSLADGPAIRKYIVDTAVEHGIDRLIRFGHKVVRADWSSADARWTLEIERADGRRSRISCNFLLACSGYYRYSEGHMPEFAGSADFRGRLVHPQFWPADLDYAGKRVVVIGSGATAVTLVPEMARSAAHVTMLQRSPTYVFSLPARDPIADTLRRRLPRMLAYRLTRTKNIGMGMLFFRLSRRWPAKMRQNLIGLVRKALGPAHDVDTHFTPRYDPWDQRVCFVPDGDLFEAIKAGSADVVTDQIARFTPDGIRLQSGRELQADIVVSATGLTLNLLGDVAFAIDGQPVDFSKTLGYKGMMFSGVPNLIYTFGYTNASWTLKADLTANYASRLFAYMDKHGLRTATPVSEPGVETRPFLDFSSGYVRRAIDMMPKQGAKAPWRLYQNYVLDLLTLRYARIADGTLRFGKN</sequence>
<dbReference type="Pfam" id="PF00743">
    <property type="entry name" value="FMO-like"/>
    <property type="match status" value="1"/>
</dbReference>
<dbReference type="SUPFAM" id="SSF51905">
    <property type="entry name" value="FAD/NAD(P)-binding domain"/>
    <property type="match status" value="1"/>
</dbReference>
<dbReference type="EMBL" id="JAJLJH010000003">
    <property type="protein sequence ID" value="MCK9686924.1"/>
    <property type="molecule type" value="Genomic_DNA"/>
</dbReference>
<keyword evidence="4" id="KW-0274">FAD</keyword>
<dbReference type="Proteomes" id="UP001139353">
    <property type="component" value="Unassembled WGS sequence"/>
</dbReference>
<dbReference type="PANTHER" id="PTHR43872">
    <property type="entry name" value="MONOOXYGENASE, PUTATIVE (AFU_ORTHOLOGUE AFUA_8G02570)-RELATED"/>
    <property type="match status" value="1"/>
</dbReference>
<evidence type="ECO:0000313" key="9">
    <source>
        <dbReference type="Proteomes" id="UP001139353"/>
    </source>
</evidence>
<dbReference type="GO" id="GO:0004499">
    <property type="term" value="F:N,N-dimethylaniline monooxygenase activity"/>
    <property type="evidence" value="ECO:0007669"/>
    <property type="project" value="InterPro"/>
</dbReference>
<gene>
    <name evidence="8" type="ORF">LPC04_14520</name>
</gene>
<evidence type="ECO:0000256" key="1">
    <source>
        <dbReference type="ARBA" id="ARBA00001974"/>
    </source>
</evidence>
<dbReference type="AlphaFoldDB" id="A0A9X1YIG8"/>
<comment type="similarity">
    <text evidence="2">Belongs to the FAD-binding monooxygenase family.</text>
</comment>
<evidence type="ECO:0000256" key="2">
    <source>
        <dbReference type="ARBA" id="ARBA00010139"/>
    </source>
</evidence>